<dbReference type="PANTHER" id="PTHR13914:SF30">
    <property type="entry name" value="PROLINE DEHYDROGENASE"/>
    <property type="match status" value="1"/>
</dbReference>
<feature type="domain" description="Proline dehydrogenase" evidence="6">
    <location>
        <begin position="157"/>
        <end position="504"/>
    </location>
</feature>
<feature type="region of interest" description="Disordered" evidence="5">
    <location>
        <begin position="38"/>
        <end position="83"/>
    </location>
</feature>
<accession>A0A1D2JMW4</accession>
<feature type="region of interest" description="Disordered" evidence="5">
    <location>
        <begin position="589"/>
        <end position="615"/>
    </location>
</feature>
<organism evidence="7 8">
    <name type="scientific">Paracoccidioides brasiliensis</name>
    <dbReference type="NCBI Taxonomy" id="121759"/>
    <lineage>
        <taxon>Eukaryota</taxon>
        <taxon>Fungi</taxon>
        <taxon>Dikarya</taxon>
        <taxon>Ascomycota</taxon>
        <taxon>Pezizomycotina</taxon>
        <taxon>Eurotiomycetes</taxon>
        <taxon>Eurotiomycetidae</taxon>
        <taxon>Onygenales</taxon>
        <taxon>Ajellomycetaceae</taxon>
        <taxon>Paracoccidioides</taxon>
    </lineage>
</organism>
<dbReference type="EC" id="1.5.5.2" evidence="2"/>
<sequence length="815" mass="90970">MRRQVAFKTTSACFGYAGPRTPARRAFSWNRGPVRYSHQGPGQLSDHSLPAAGGSSTSPPGATRPYASLNHTMPSSNTPKSSPLSILPLSTILRSLFVTTISSSPLLFPPSLAFLTVLAKPDSTFLNPDNNLLLKTLLGQTMYAQFCAGETRAEVKGNIKELKKIGFSGVILGYAREVTMDEAEIQSLAQATFTKEREEDKAQGIADLTAWKEGTLETVDLADDGDFVALKFTGAGKGSVRHLLHGLPPSSELEEAIVEICERAKARNVRLLIDAEQQAVQPAIDKWALDFQRRYNKGPNQRAIVYSTYQAYLRSTPKTLSEHLAIAKAEGFVLGVKLVRGAYLGTEPRHLIWATKEDTDKVYDGIAESLIKQQYGEILSPHHHPSTGDSSGQSNTFPKVNLVLASHNRASVERAQKTQNEQLRRTGTEQIEMAYGQLSGMADDISCELVQAGKVAREQQAEGVTAEVEAPKAYKYLVWGTVGECTRYLLRRAQENRDAASRTEETRRAMAKELRRRLDESNLLNDHDDEEFSRNEYQRMLKGICQPRNGDLVPIHYPIPDPPARLWSSVAAAPPQAHINKNRPLIDASSKRRNKRPTPIVPIHPGGRIMQAPNPAQREQNKKAGVLIVEGKFNIHSLNFLTARIHEGPLYSVEIVHNTGYAEITFLHAQHASNFLIEDKLATEKTGYGRFGPDFKVRYDRCLVRDWDGDLENMDKPMLNKERRRLTFVRSRLLAYPCTFERLTDDIMRIAGEDGVDFIWKFNAGNVTAAFKSVKTARHVREMFWQKSSEPGPYAGVQVTYSTDPCEKPLHLRRA</sequence>
<dbReference type="AlphaFoldDB" id="A0A1D2JMW4"/>
<dbReference type="Proteomes" id="UP000242814">
    <property type="component" value="Unassembled WGS sequence"/>
</dbReference>
<name>A0A1D2JMW4_PARBR</name>
<comment type="similarity">
    <text evidence="1">Belongs to the proline oxidase family.</text>
</comment>
<evidence type="ECO:0000313" key="8">
    <source>
        <dbReference type="Proteomes" id="UP000242814"/>
    </source>
</evidence>
<keyword evidence="3" id="KW-0560">Oxidoreductase</keyword>
<dbReference type="InterPro" id="IPR002872">
    <property type="entry name" value="Proline_DH_dom"/>
</dbReference>
<dbReference type="Gene3D" id="3.20.20.220">
    <property type="match status" value="1"/>
</dbReference>
<dbReference type="InterPro" id="IPR015659">
    <property type="entry name" value="Proline_oxidase"/>
</dbReference>
<dbReference type="PANTHER" id="PTHR13914">
    <property type="entry name" value="PROLINE OXIDASE"/>
    <property type="match status" value="1"/>
</dbReference>
<protein>
    <recommendedName>
        <fullName evidence="2">proline dehydrogenase</fullName>
        <ecNumber evidence="2">1.5.5.2</ecNumber>
    </recommendedName>
</protein>
<gene>
    <name evidence="7" type="ORF">ACO22_00939</name>
</gene>
<evidence type="ECO:0000256" key="3">
    <source>
        <dbReference type="ARBA" id="ARBA00023002"/>
    </source>
</evidence>
<dbReference type="Pfam" id="PF01619">
    <property type="entry name" value="Pro_dh"/>
    <property type="match status" value="1"/>
</dbReference>
<keyword evidence="4" id="KW-0642">Proline metabolism</keyword>
<dbReference type="GO" id="GO:0071949">
    <property type="term" value="F:FAD binding"/>
    <property type="evidence" value="ECO:0007669"/>
    <property type="project" value="TreeGrafter"/>
</dbReference>
<dbReference type="VEuPathDB" id="FungiDB:PABG_01064"/>
<evidence type="ECO:0000256" key="4">
    <source>
        <dbReference type="ARBA" id="ARBA00023062"/>
    </source>
</evidence>
<dbReference type="GO" id="GO:0005739">
    <property type="term" value="C:mitochondrion"/>
    <property type="evidence" value="ECO:0007669"/>
    <property type="project" value="TreeGrafter"/>
</dbReference>
<evidence type="ECO:0000256" key="1">
    <source>
        <dbReference type="ARBA" id="ARBA00005869"/>
    </source>
</evidence>
<evidence type="ECO:0000259" key="6">
    <source>
        <dbReference type="Pfam" id="PF01619"/>
    </source>
</evidence>
<evidence type="ECO:0000256" key="2">
    <source>
        <dbReference type="ARBA" id="ARBA00012695"/>
    </source>
</evidence>
<dbReference type="SUPFAM" id="SSF51730">
    <property type="entry name" value="FAD-linked oxidoreductase"/>
    <property type="match status" value="1"/>
</dbReference>
<dbReference type="GO" id="GO:0004657">
    <property type="term" value="F:proline dehydrogenase activity"/>
    <property type="evidence" value="ECO:0007669"/>
    <property type="project" value="UniProtKB-EC"/>
</dbReference>
<dbReference type="EMBL" id="LZYO01000021">
    <property type="protein sequence ID" value="ODH43967.1"/>
    <property type="molecule type" value="Genomic_DNA"/>
</dbReference>
<dbReference type="GO" id="GO:0010133">
    <property type="term" value="P:L-proline catabolic process to L-glutamate"/>
    <property type="evidence" value="ECO:0007669"/>
    <property type="project" value="TreeGrafter"/>
</dbReference>
<evidence type="ECO:0000313" key="7">
    <source>
        <dbReference type="EMBL" id="ODH43967.1"/>
    </source>
</evidence>
<proteinExistence type="inferred from homology"/>
<dbReference type="InterPro" id="IPR029041">
    <property type="entry name" value="FAD-linked_oxidoreductase-like"/>
</dbReference>
<dbReference type="VEuPathDB" id="FungiDB:PADG_04419"/>
<reference evidence="7 8" key="1">
    <citation type="submission" date="2016-06" db="EMBL/GenBank/DDBJ databases">
        <authorList>
            <person name="Kjaerup R.B."/>
            <person name="Dalgaard T.S."/>
            <person name="Juul-Madsen H.R."/>
        </authorList>
    </citation>
    <scope>NUCLEOTIDE SEQUENCE [LARGE SCALE GENOMIC DNA]</scope>
    <source>
        <strain evidence="7 8">Pb300</strain>
    </source>
</reference>
<comment type="caution">
    <text evidence="7">The sequence shown here is derived from an EMBL/GenBank/DDBJ whole genome shotgun (WGS) entry which is preliminary data.</text>
</comment>
<feature type="compositionally biased region" description="Polar residues" evidence="5">
    <location>
        <begin position="69"/>
        <end position="80"/>
    </location>
</feature>
<evidence type="ECO:0000256" key="5">
    <source>
        <dbReference type="SAM" id="MobiDB-lite"/>
    </source>
</evidence>